<dbReference type="STRING" id="1544413.Clow_01360"/>
<gene>
    <name evidence="1 3" type="primary">thiL</name>
    <name evidence="3" type="ORF">Clow_01360</name>
</gene>
<dbReference type="CDD" id="cd02194">
    <property type="entry name" value="ThiL"/>
    <property type="match status" value="1"/>
</dbReference>
<dbReference type="UniPathway" id="UPA00060">
    <property type="reaction ID" value="UER00142"/>
</dbReference>
<reference evidence="3 4" key="1">
    <citation type="submission" date="2015-10" db="EMBL/GenBank/DDBJ databases">
        <title>Corynebacteirum lowii and Corynebacterium oculi species nova, derived from human clinical disease and and emended description of Corynebacterium mastiditis.</title>
        <authorList>
            <person name="Bernard K."/>
            <person name="Pacheco A.L."/>
            <person name="Mcdougall C."/>
            <person name="Burtx T."/>
            <person name="Weibe D."/>
            <person name="Tyler S."/>
            <person name="Olson A.B."/>
            <person name="Cnockaert M."/>
            <person name="Eguchi H."/>
            <person name="Kuwahara T."/>
            <person name="Nakayama-Imaohji H."/>
            <person name="Boudewijins M."/>
            <person name="Van Hoecke F."/>
            <person name="Bernier A.-M."/>
            <person name="Vandamme P."/>
        </authorList>
    </citation>
    <scope>NUCLEOTIDE SEQUENCE [LARGE SCALE GENOMIC DNA]</scope>
    <source>
        <strain evidence="3 4">NML 130206</strain>
    </source>
</reference>
<keyword evidence="4" id="KW-1185">Reference proteome</keyword>
<dbReference type="InterPro" id="IPR006283">
    <property type="entry name" value="ThiL-like"/>
</dbReference>
<feature type="binding site" evidence="1">
    <location>
        <position position="81"/>
    </location>
    <ligand>
        <name>Mg(2+)</name>
        <dbReference type="ChEBI" id="CHEBI:18420"/>
        <label>3</label>
    </ligand>
</feature>
<keyword evidence="1" id="KW-0460">Magnesium</keyword>
<keyword evidence="1 3" id="KW-0808">Transferase</keyword>
<proteinExistence type="inferred from homology"/>
<dbReference type="NCBIfam" id="TIGR01379">
    <property type="entry name" value="thiL"/>
    <property type="match status" value="1"/>
</dbReference>
<accession>A0A0Q0UEV4</accession>
<dbReference type="Pfam" id="PF00586">
    <property type="entry name" value="AIRS"/>
    <property type="match status" value="1"/>
</dbReference>
<keyword evidence="1" id="KW-0547">Nucleotide-binding</keyword>
<dbReference type="GO" id="GO:0009229">
    <property type="term" value="P:thiamine diphosphate biosynthetic process"/>
    <property type="evidence" value="ECO:0007669"/>
    <property type="project" value="UniProtKB-UniRule"/>
</dbReference>
<dbReference type="RefSeq" id="WP_055177940.1">
    <property type="nucleotide sequence ID" value="NZ_JAUSQY010000001.1"/>
</dbReference>
<evidence type="ECO:0000313" key="4">
    <source>
        <dbReference type="Proteomes" id="UP000050488"/>
    </source>
</evidence>
<keyword evidence="1 3" id="KW-0418">Kinase</keyword>
<dbReference type="HAMAP" id="MF_02128">
    <property type="entry name" value="TMP_kinase"/>
    <property type="match status" value="1"/>
</dbReference>
<keyword evidence="1" id="KW-0784">Thiamine biosynthesis</keyword>
<dbReference type="PANTHER" id="PTHR30270:SF0">
    <property type="entry name" value="THIAMINE-MONOPHOSPHATE KINASE"/>
    <property type="match status" value="1"/>
</dbReference>
<dbReference type="GO" id="GO:0005524">
    <property type="term" value="F:ATP binding"/>
    <property type="evidence" value="ECO:0007669"/>
    <property type="project" value="UniProtKB-UniRule"/>
</dbReference>
<feature type="binding site" evidence="1">
    <location>
        <position position="315"/>
    </location>
    <ligand>
        <name>substrate</name>
    </ligand>
</feature>
<dbReference type="Gene3D" id="3.90.650.10">
    <property type="entry name" value="PurM-like C-terminal domain"/>
    <property type="match status" value="1"/>
</dbReference>
<dbReference type="GO" id="GO:0009228">
    <property type="term" value="P:thiamine biosynthetic process"/>
    <property type="evidence" value="ECO:0007669"/>
    <property type="project" value="UniProtKB-KW"/>
</dbReference>
<dbReference type="AlphaFoldDB" id="A0A0Q0UEV4"/>
<dbReference type="NCBIfam" id="NF004351">
    <property type="entry name" value="PRK05731.1-4"/>
    <property type="match status" value="1"/>
</dbReference>
<dbReference type="InterPro" id="IPR036921">
    <property type="entry name" value="PurM-like_N_sf"/>
</dbReference>
<sequence>MPTSPSGPTIAEVGEHQVIREIMEAAPSRANGDDAAVLVSAQPNSRVVVSTDMLVQGRHFRFDWSTPREVGRKAIAQNFADIEAMGARPISALLALSAPVDTPVALIRQIAEGVEEQVEQFSAELVGGDLTAGENLVLAVTAVGSLGGNRRPLTIDAARPGQRLVAAGALGDSAAGLALLERYGRQVPPEFVAFRDAHTHPQIPPGRGMIARATGATAATDNSDGLIADLSTMARRSGVAIDLDPQAIAPSEQMVRLGEHLGIDPWHWVLSGGEDHTIVATTGGDVPSGFRSIGVVQRGSGVSVGGAIPTYQEGWLSF</sequence>
<feature type="binding site" evidence="1">
    <location>
        <position position="81"/>
    </location>
    <ligand>
        <name>Mg(2+)</name>
        <dbReference type="ChEBI" id="CHEBI:18420"/>
        <label>2</label>
    </ligand>
</feature>
<dbReference type="InterPro" id="IPR036676">
    <property type="entry name" value="PurM-like_C_sf"/>
</dbReference>
<comment type="caution">
    <text evidence="1">Lacks conserved residue(s) required for the propagation of feature annotation.</text>
</comment>
<feature type="binding site" evidence="1">
    <location>
        <position position="224"/>
    </location>
    <ligand>
        <name>Mg(2+)</name>
        <dbReference type="ChEBI" id="CHEBI:18420"/>
        <label>5</label>
    </ligand>
</feature>
<feature type="binding site" evidence="1">
    <location>
        <position position="81"/>
    </location>
    <ligand>
        <name>Mg(2+)</name>
        <dbReference type="ChEBI" id="CHEBI:18420"/>
        <label>4</label>
    </ligand>
</feature>
<keyword evidence="1" id="KW-0479">Metal-binding</keyword>
<dbReference type="GO" id="GO:0000287">
    <property type="term" value="F:magnesium ion binding"/>
    <property type="evidence" value="ECO:0007669"/>
    <property type="project" value="UniProtKB-UniRule"/>
</dbReference>
<evidence type="ECO:0000259" key="2">
    <source>
        <dbReference type="Pfam" id="PF00586"/>
    </source>
</evidence>
<feature type="binding site" evidence="1">
    <location>
        <position position="221"/>
    </location>
    <ligand>
        <name>Mg(2+)</name>
        <dbReference type="ChEBI" id="CHEBI:18420"/>
        <label>3</label>
    </ligand>
</feature>
<evidence type="ECO:0000313" key="3">
    <source>
        <dbReference type="EMBL" id="KQB86437.1"/>
    </source>
</evidence>
<dbReference type="EC" id="2.7.4.16" evidence="1"/>
<dbReference type="PIRSF" id="PIRSF005303">
    <property type="entry name" value="Thiam_monoph_kin"/>
    <property type="match status" value="1"/>
</dbReference>
<dbReference type="OrthoDB" id="9802811at2"/>
<feature type="binding site" evidence="1">
    <location>
        <position position="52"/>
    </location>
    <ligand>
        <name>Mg(2+)</name>
        <dbReference type="ChEBI" id="CHEBI:18420"/>
        <label>2</label>
    </ligand>
</feature>
<dbReference type="EMBL" id="LKEV01000003">
    <property type="protein sequence ID" value="KQB86437.1"/>
    <property type="molecule type" value="Genomic_DNA"/>
</dbReference>
<protein>
    <recommendedName>
        <fullName evidence="1">Thiamine-monophosphate kinase</fullName>
        <shortName evidence="1">TMP kinase</shortName>
        <shortName evidence="1">Thiamine-phosphate kinase</shortName>
        <ecNumber evidence="1">2.7.4.16</ecNumber>
    </recommendedName>
</protein>
<dbReference type="Proteomes" id="UP000050488">
    <property type="component" value="Unassembled WGS sequence"/>
</dbReference>
<comment type="pathway">
    <text evidence="1">Cofactor biosynthesis; thiamine diphosphate biosynthesis; thiamine diphosphate from thiamine phosphate: step 1/1.</text>
</comment>
<feature type="binding site" evidence="1">
    <location>
        <position position="59"/>
    </location>
    <ligand>
        <name>substrate</name>
    </ligand>
</feature>
<dbReference type="PATRIC" id="fig|1544413.3.peg.1364"/>
<dbReference type="Gene3D" id="3.30.1330.10">
    <property type="entry name" value="PurM-like, N-terminal domain"/>
    <property type="match status" value="1"/>
</dbReference>
<feature type="binding site" evidence="1">
    <location>
        <position position="34"/>
    </location>
    <ligand>
        <name>Mg(2+)</name>
        <dbReference type="ChEBI" id="CHEBI:18420"/>
        <label>4</label>
    </ligand>
</feature>
<comment type="catalytic activity">
    <reaction evidence="1">
        <text>thiamine phosphate + ATP = thiamine diphosphate + ADP</text>
        <dbReference type="Rhea" id="RHEA:15913"/>
        <dbReference type="ChEBI" id="CHEBI:30616"/>
        <dbReference type="ChEBI" id="CHEBI:37575"/>
        <dbReference type="ChEBI" id="CHEBI:58937"/>
        <dbReference type="ChEBI" id="CHEBI:456216"/>
        <dbReference type="EC" id="2.7.4.16"/>
    </reaction>
</comment>
<feature type="binding site" evidence="1">
    <location>
        <begin position="128"/>
        <end position="129"/>
    </location>
    <ligand>
        <name>ATP</name>
        <dbReference type="ChEBI" id="CHEBI:30616"/>
    </ligand>
</feature>
<evidence type="ECO:0000256" key="1">
    <source>
        <dbReference type="HAMAP-Rule" id="MF_02128"/>
    </source>
</evidence>
<dbReference type="SUPFAM" id="SSF56042">
    <property type="entry name" value="PurM C-terminal domain-like"/>
    <property type="match status" value="1"/>
</dbReference>
<dbReference type="PANTHER" id="PTHR30270">
    <property type="entry name" value="THIAMINE-MONOPHOSPHATE KINASE"/>
    <property type="match status" value="1"/>
</dbReference>
<comment type="similarity">
    <text evidence="1">Belongs to the thiamine-monophosphate kinase family.</text>
</comment>
<feature type="binding site" evidence="1">
    <location>
        <position position="34"/>
    </location>
    <ligand>
        <name>Mg(2+)</name>
        <dbReference type="ChEBI" id="CHEBI:18420"/>
        <label>3</label>
    </ligand>
</feature>
<keyword evidence="1" id="KW-0067">ATP-binding</keyword>
<name>A0A0Q0UEV4_9CORY</name>
<feature type="binding site" evidence="1">
    <location>
        <position position="223"/>
    </location>
    <ligand>
        <name>ATP</name>
        <dbReference type="ChEBI" id="CHEBI:30616"/>
    </ligand>
</feature>
<dbReference type="GO" id="GO:0009030">
    <property type="term" value="F:thiamine-phosphate kinase activity"/>
    <property type="evidence" value="ECO:0007669"/>
    <property type="project" value="UniProtKB-UniRule"/>
</dbReference>
<comment type="caution">
    <text evidence="3">The sequence shown here is derived from an EMBL/GenBank/DDBJ whole genome shotgun (WGS) entry which is preliminary data.</text>
</comment>
<feature type="domain" description="PurM-like N-terminal" evidence="2">
    <location>
        <begin position="32"/>
        <end position="145"/>
    </location>
</feature>
<feature type="binding site" evidence="1">
    <location>
        <position position="50"/>
    </location>
    <ligand>
        <name>Mg(2+)</name>
        <dbReference type="ChEBI" id="CHEBI:18420"/>
        <label>4</label>
    </ligand>
</feature>
<dbReference type="InterPro" id="IPR016188">
    <property type="entry name" value="PurM-like_N"/>
</dbReference>
<comment type="miscellaneous">
    <text evidence="1">Reaction mechanism of ThiL seems to utilize a direct, inline transfer of the gamma-phosphate of ATP to TMP rather than a phosphorylated enzyme intermediate.</text>
</comment>
<organism evidence="3 4">
    <name type="scientific">Corynebacterium lowii</name>
    <dbReference type="NCBI Taxonomy" id="1544413"/>
    <lineage>
        <taxon>Bacteria</taxon>
        <taxon>Bacillati</taxon>
        <taxon>Actinomycetota</taxon>
        <taxon>Actinomycetes</taxon>
        <taxon>Mycobacteriales</taxon>
        <taxon>Corynebacteriaceae</taxon>
        <taxon>Corynebacterium</taxon>
    </lineage>
</organism>
<comment type="function">
    <text evidence="1">Catalyzes the ATP-dependent phosphorylation of thiamine-monophosphate (TMP) to form thiamine-pyrophosphate (TPP), the active form of vitamin B1.</text>
</comment>
<dbReference type="SUPFAM" id="SSF55326">
    <property type="entry name" value="PurM N-terminal domain-like"/>
    <property type="match status" value="1"/>
</dbReference>
<feature type="binding site" evidence="1">
    <location>
        <position position="52"/>
    </location>
    <ligand>
        <name>Mg(2+)</name>
        <dbReference type="ChEBI" id="CHEBI:18420"/>
        <label>1</label>
    </ligand>
</feature>
<feature type="binding site" evidence="1">
    <location>
        <position position="129"/>
    </location>
    <ligand>
        <name>Mg(2+)</name>
        <dbReference type="ChEBI" id="CHEBI:18420"/>
        <label>1</label>
    </ligand>
</feature>
<feature type="binding site" evidence="1">
    <location>
        <position position="51"/>
    </location>
    <ligand>
        <name>Mg(2+)</name>
        <dbReference type="ChEBI" id="CHEBI:18420"/>
        <label>1</label>
    </ligand>
</feature>
<feature type="binding site" evidence="1">
    <location>
        <position position="274"/>
    </location>
    <ligand>
        <name>substrate</name>
    </ligand>
</feature>